<feature type="region of interest" description="Disordered" evidence="2">
    <location>
        <begin position="1"/>
        <end position="81"/>
    </location>
</feature>
<feature type="compositionally biased region" description="Low complexity" evidence="2">
    <location>
        <begin position="853"/>
        <end position="863"/>
    </location>
</feature>
<dbReference type="PANTHER" id="PTHR33170">
    <property type="entry name" value="DUF4283 DOMAIN-CONTAINING PROTEIN-RELATED"/>
    <property type="match status" value="1"/>
</dbReference>
<dbReference type="GO" id="GO:0008270">
    <property type="term" value="F:zinc ion binding"/>
    <property type="evidence" value="ECO:0007669"/>
    <property type="project" value="UniProtKB-KW"/>
</dbReference>
<feature type="region of interest" description="Disordered" evidence="2">
    <location>
        <begin position="114"/>
        <end position="144"/>
    </location>
</feature>
<name>A0AAD8RIJ7_LOLMU</name>
<evidence type="ECO:0000313" key="4">
    <source>
        <dbReference type="EMBL" id="KAK1625985.1"/>
    </source>
</evidence>
<feature type="compositionally biased region" description="Acidic residues" evidence="2">
    <location>
        <begin position="694"/>
        <end position="707"/>
    </location>
</feature>
<proteinExistence type="predicted"/>
<dbReference type="SUPFAM" id="SSF57756">
    <property type="entry name" value="Retrovirus zinc finger-like domains"/>
    <property type="match status" value="1"/>
</dbReference>
<feature type="compositionally biased region" description="Acidic residues" evidence="2">
    <location>
        <begin position="61"/>
        <end position="70"/>
    </location>
</feature>
<dbReference type="SMART" id="SM00343">
    <property type="entry name" value="ZnF_C2HC"/>
    <property type="match status" value="2"/>
</dbReference>
<feature type="compositionally biased region" description="Basic and acidic residues" evidence="2">
    <location>
        <begin position="314"/>
        <end position="354"/>
    </location>
</feature>
<dbReference type="Gene3D" id="4.10.60.10">
    <property type="entry name" value="Zinc finger, CCHC-type"/>
    <property type="match status" value="1"/>
</dbReference>
<keyword evidence="1" id="KW-0479">Metal-binding</keyword>
<organism evidence="4 5">
    <name type="scientific">Lolium multiflorum</name>
    <name type="common">Italian ryegrass</name>
    <name type="synonym">Lolium perenne subsp. multiflorum</name>
    <dbReference type="NCBI Taxonomy" id="4521"/>
    <lineage>
        <taxon>Eukaryota</taxon>
        <taxon>Viridiplantae</taxon>
        <taxon>Streptophyta</taxon>
        <taxon>Embryophyta</taxon>
        <taxon>Tracheophyta</taxon>
        <taxon>Spermatophyta</taxon>
        <taxon>Magnoliopsida</taxon>
        <taxon>Liliopsida</taxon>
        <taxon>Poales</taxon>
        <taxon>Poaceae</taxon>
        <taxon>BOP clade</taxon>
        <taxon>Pooideae</taxon>
        <taxon>Poodae</taxon>
        <taxon>Poeae</taxon>
        <taxon>Poeae Chloroplast Group 2 (Poeae type)</taxon>
        <taxon>Loliodinae</taxon>
        <taxon>Loliinae</taxon>
        <taxon>Lolium</taxon>
    </lineage>
</organism>
<feature type="compositionally biased region" description="Pro residues" evidence="2">
    <location>
        <begin position="381"/>
        <end position="392"/>
    </location>
</feature>
<keyword evidence="5" id="KW-1185">Reference proteome</keyword>
<dbReference type="InterPro" id="IPR001878">
    <property type="entry name" value="Znf_CCHC"/>
</dbReference>
<feature type="compositionally biased region" description="Basic and acidic residues" evidence="2">
    <location>
        <begin position="864"/>
        <end position="877"/>
    </location>
</feature>
<comment type="caution">
    <text evidence="4">The sequence shown here is derived from an EMBL/GenBank/DDBJ whole genome shotgun (WGS) entry which is preliminary data.</text>
</comment>
<feature type="region of interest" description="Disordered" evidence="2">
    <location>
        <begin position="170"/>
        <end position="232"/>
    </location>
</feature>
<feature type="compositionally biased region" description="Basic and acidic residues" evidence="2">
    <location>
        <begin position="360"/>
        <end position="378"/>
    </location>
</feature>
<keyword evidence="1" id="KW-0863">Zinc-finger</keyword>
<dbReference type="PROSITE" id="PS50158">
    <property type="entry name" value="ZF_CCHC"/>
    <property type="match status" value="1"/>
</dbReference>
<dbReference type="AlphaFoldDB" id="A0AAD8RIJ7"/>
<evidence type="ECO:0000313" key="5">
    <source>
        <dbReference type="Proteomes" id="UP001231189"/>
    </source>
</evidence>
<dbReference type="GO" id="GO:0003676">
    <property type="term" value="F:nucleic acid binding"/>
    <property type="evidence" value="ECO:0007669"/>
    <property type="project" value="InterPro"/>
</dbReference>
<feature type="domain" description="CCHC-type" evidence="3">
    <location>
        <begin position="443"/>
        <end position="456"/>
    </location>
</feature>
<dbReference type="InterPro" id="IPR036875">
    <property type="entry name" value="Znf_CCHC_sf"/>
</dbReference>
<evidence type="ECO:0000259" key="3">
    <source>
        <dbReference type="PROSITE" id="PS50158"/>
    </source>
</evidence>
<dbReference type="EMBL" id="JAUUTY010000005">
    <property type="protein sequence ID" value="KAK1625985.1"/>
    <property type="molecule type" value="Genomic_DNA"/>
</dbReference>
<evidence type="ECO:0000256" key="2">
    <source>
        <dbReference type="SAM" id="MobiDB-lite"/>
    </source>
</evidence>
<evidence type="ECO:0000256" key="1">
    <source>
        <dbReference type="PROSITE-ProRule" id="PRU00047"/>
    </source>
</evidence>
<accession>A0AAD8RIJ7</accession>
<feature type="region of interest" description="Disordered" evidence="2">
    <location>
        <begin position="278"/>
        <end position="436"/>
    </location>
</feature>
<protein>
    <recommendedName>
        <fullName evidence="3">CCHC-type domain-containing protein</fullName>
    </recommendedName>
</protein>
<feature type="region of interest" description="Disordered" evidence="2">
    <location>
        <begin position="676"/>
        <end position="734"/>
    </location>
</feature>
<feature type="region of interest" description="Disordered" evidence="2">
    <location>
        <begin position="846"/>
        <end position="878"/>
    </location>
</feature>
<gene>
    <name evidence="4" type="ORF">QYE76_000300</name>
</gene>
<feature type="region of interest" description="Disordered" evidence="2">
    <location>
        <begin position="936"/>
        <end position="957"/>
    </location>
</feature>
<dbReference type="Pfam" id="PF00098">
    <property type="entry name" value="zf-CCHC"/>
    <property type="match status" value="1"/>
</dbReference>
<reference evidence="4" key="1">
    <citation type="submission" date="2023-07" db="EMBL/GenBank/DDBJ databases">
        <title>A chromosome-level genome assembly of Lolium multiflorum.</title>
        <authorList>
            <person name="Chen Y."/>
            <person name="Copetti D."/>
            <person name="Kolliker R."/>
            <person name="Studer B."/>
        </authorList>
    </citation>
    <scope>NUCLEOTIDE SEQUENCE</scope>
    <source>
        <strain evidence="4">02402/16</strain>
        <tissue evidence="4">Leaf</tissue>
    </source>
</reference>
<sequence>MCLTQRLGRRSGDLGGDTGSPSSPLLRRADGRRRGRRSEDLSPPTRPEPAGNRFVPLLSASDDELSEDGDSTTPLRRPSPISLGCFFLGPGLREPSSPARSPTARLCLPELETNPSGGCPPPPSFALGSEEFPPLPLRGEGGRPPACQFLRQDIRIGALSVPLPGCGTAPAAAAQSGEGDLGFPLSRSAVGPERGDRPPLGQLGLMGQGSGGSPTSADGPRPTPSASSADVSHVSLGLGSTVAIVPEGKVCNLDASTPPPPGYKWLWLRSGTLDPDLGFPAPPRDVRRNRRHARSLLPSSEPTSGKRIWALAPMDRDRSYRGKRPFDAIDDHRERSRDRELRQRLEREEEEHRRQQALRDQARDRERSGYSQQRRSDHQQYPPPPPPPPPSGPRGRDQGRGGQKRHPKAPRIPQGQGPNLVAPGLAAGGSSNTPSQDATHITCYNCGNQGHVQAECTAEAFCVKCKKHGHPTAMCASFSKSLDPFWAGFGGQRKGFVCCEVPDDEMYQPATNSALIILEKEGLNEEQLEDELKDLVDDSWAWQVCRLNGTDYSVIFPSKESLRMTIRGGGITLPMSKTKAIVTIPTDDPLVVEKLEEVWVHLIGVPPPLRRADRLLLSTREVGRPIAVDVESLEHPNGPIKMSFGCQAPVQLQEHITLFVNMQGFRIRIVPISKDLTEGTNHDPPSPPARNGEDDKDEDQEETDEDRWDQRRKKHSDKTKNTPASAPVGGKDGFARKSVPLAVADGPCPSPAICPKSSQQQKITLPASAFTQYGSNLTAQGDIFPTMANMIKQVLASPPVSSPRRSGLEQLQLSTSMSSLNDETDEGQSYLTPGKALSLGAEEKKEIGWQSPASGESAASALRASERRNKSNHDRPSRKLMLAAAGSQLFTEEVDNSGKQTPMSSLHQAPAIKDKTATPQALLDESPIPALGATVARAPRSKANPTEAVRKSARSAGVADEPVLARAIRLASDKNATSSATPGSTLVPESRVAPHYIPPPSTFNVLLDSYWFD</sequence>
<keyword evidence="1" id="KW-0862">Zinc</keyword>
<dbReference type="Proteomes" id="UP001231189">
    <property type="component" value="Unassembled WGS sequence"/>
</dbReference>